<dbReference type="AlphaFoldDB" id="A3V560"/>
<evidence type="ECO:0000313" key="7">
    <source>
        <dbReference type="EMBL" id="EAQ06778.1"/>
    </source>
</evidence>
<evidence type="ECO:0000256" key="5">
    <source>
        <dbReference type="SAM" id="Phobius"/>
    </source>
</evidence>
<dbReference type="eggNOG" id="COG4094">
    <property type="taxonomic scope" value="Bacteria"/>
</dbReference>
<evidence type="ECO:0000256" key="4">
    <source>
        <dbReference type="ARBA" id="ARBA00023136"/>
    </source>
</evidence>
<keyword evidence="8" id="KW-1185">Reference proteome</keyword>
<dbReference type="OrthoDB" id="5293641at2"/>
<dbReference type="EMBL" id="AAMS01000004">
    <property type="protein sequence ID" value="EAQ06778.1"/>
    <property type="molecule type" value="Genomic_DNA"/>
</dbReference>
<evidence type="ECO:0000313" key="8">
    <source>
        <dbReference type="Proteomes" id="UP000004507"/>
    </source>
</evidence>
<dbReference type="RefSeq" id="WP_007206851.1">
    <property type="nucleotide sequence ID" value="NZ_CH672414.1"/>
</dbReference>
<gene>
    <name evidence="7" type="ORF">SKA53_14561</name>
</gene>
<name>A3V560_9RHOB</name>
<organism evidence="7 8">
    <name type="scientific">Yoonia vestfoldensis SKA53</name>
    <dbReference type="NCBI Taxonomy" id="314232"/>
    <lineage>
        <taxon>Bacteria</taxon>
        <taxon>Pseudomonadati</taxon>
        <taxon>Pseudomonadota</taxon>
        <taxon>Alphaproteobacteria</taxon>
        <taxon>Rhodobacterales</taxon>
        <taxon>Paracoccaceae</taxon>
        <taxon>Yoonia</taxon>
    </lineage>
</organism>
<keyword evidence="3 5" id="KW-1133">Transmembrane helix</keyword>
<proteinExistence type="predicted"/>
<dbReference type="HOGENOM" id="CLU_104582_1_0_5"/>
<reference evidence="7 8" key="1">
    <citation type="submission" date="2006-01" db="EMBL/GenBank/DDBJ databases">
        <authorList>
            <person name="Hagstrom A."/>
            <person name="Ferriera S."/>
            <person name="Johnson J."/>
            <person name="Kravitz S."/>
            <person name="Halpern A."/>
            <person name="Remington K."/>
            <person name="Beeson K."/>
            <person name="Tran B."/>
            <person name="Rogers Y.-H."/>
            <person name="Friedman R."/>
            <person name="Venter J.C."/>
        </authorList>
    </citation>
    <scope>NUCLEOTIDE SEQUENCE [LARGE SCALE GENOMIC DNA]</scope>
    <source>
        <strain evidence="7 8">SKA53</strain>
    </source>
</reference>
<evidence type="ECO:0000256" key="1">
    <source>
        <dbReference type="ARBA" id="ARBA00004141"/>
    </source>
</evidence>
<keyword evidence="4 5" id="KW-0472">Membrane</keyword>
<dbReference type="STRING" id="314232.SKA53_14561"/>
<keyword evidence="2 5" id="KW-0812">Transmembrane</keyword>
<comment type="caution">
    <text evidence="7">The sequence shown here is derived from an EMBL/GenBank/DDBJ whole genome shotgun (WGS) entry which is preliminary data.</text>
</comment>
<dbReference type="Pfam" id="PF07298">
    <property type="entry name" value="NnrU"/>
    <property type="match status" value="1"/>
</dbReference>
<feature type="transmembrane region" description="Helical" evidence="5">
    <location>
        <begin position="33"/>
        <end position="51"/>
    </location>
</feature>
<feature type="transmembrane region" description="Helical" evidence="5">
    <location>
        <begin position="116"/>
        <end position="136"/>
    </location>
</feature>
<evidence type="ECO:0000259" key="6">
    <source>
        <dbReference type="Pfam" id="PF07298"/>
    </source>
</evidence>
<dbReference type="Proteomes" id="UP000004507">
    <property type="component" value="Unassembled WGS sequence"/>
</dbReference>
<sequence length="181" mass="19432">MTLLILGLALWAGAHLWKRLAPASRAGMGDKGRMIVALSAVLGIVLMVIGYKMADGAVYWGRTAAMTGINNLLMLFAFYLYAASGAKTRITRTIRHPQLTAVKVWALAHILVNGDVPSFVLFGGLLAWAVGEVIVINRANRDWTPPPVVPVKKEITAIIAAVAVYAIAAAIHVWLGYNPFG</sequence>
<dbReference type="InterPro" id="IPR009915">
    <property type="entry name" value="NnrU_dom"/>
</dbReference>
<dbReference type="GO" id="GO:0016020">
    <property type="term" value="C:membrane"/>
    <property type="evidence" value="ECO:0007669"/>
    <property type="project" value="UniProtKB-SubCell"/>
</dbReference>
<protein>
    <submittedName>
        <fullName evidence="7">NnrU family protein</fullName>
    </submittedName>
</protein>
<feature type="transmembrane region" description="Helical" evidence="5">
    <location>
        <begin position="157"/>
        <end position="177"/>
    </location>
</feature>
<evidence type="ECO:0000256" key="3">
    <source>
        <dbReference type="ARBA" id="ARBA00022989"/>
    </source>
</evidence>
<evidence type="ECO:0000256" key="2">
    <source>
        <dbReference type="ARBA" id="ARBA00022692"/>
    </source>
</evidence>
<feature type="domain" description="NnrU" evidence="6">
    <location>
        <begin position="3"/>
        <end position="178"/>
    </location>
</feature>
<feature type="transmembrane region" description="Helical" evidence="5">
    <location>
        <begin position="63"/>
        <end position="82"/>
    </location>
</feature>
<accession>A3V560</accession>
<comment type="subcellular location">
    <subcellularLocation>
        <location evidence="1">Membrane</location>
        <topology evidence="1">Multi-pass membrane protein</topology>
    </subcellularLocation>
</comment>